<evidence type="ECO:0000313" key="2">
    <source>
        <dbReference type="Proteomes" id="UP000029556"/>
    </source>
</evidence>
<proteinExistence type="predicted"/>
<organism evidence="1 2">
    <name type="scientific">Hoylesella buccalis DNF00853</name>
    <dbReference type="NCBI Taxonomy" id="1401074"/>
    <lineage>
        <taxon>Bacteria</taxon>
        <taxon>Pseudomonadati</taxon>
        <taxon>Bacteroidota</taxon>
        <taxon>Bacteroidia</taxon>
        <taxon>Bacteroidales</taxon>
        <taxon>Prevotellaceae</taxon>
        <taxon>Hoylesella</taxon>
    </lineage>
</organism>
<dbReference type="RefSeq" id="WP_036872165.1">
    <property type="nucleotide sequence ID" value="NZ_JRNN01000035.1"/>
</dbReference>
<sequence>MPYRRLPKTDAARLKALKTLLDNNDIYTVRNRFVDWKLLNKAQQLYDRLLTACDQYRISKQAQARQSRRVSKLQRNATLYLSHFLQVLFMCVERGEIKNKQLQLYGLEPNAASLPDIKNAEALKEWEKKVVEGEKVRIKKGGCPIYNPTISMVFTHHDIFKEAHEQQQSLTAKTKKTQEEIALLRPEVDEVLLDIWNQIEKHFENEPPEVRFPACRKLGVVYYYRRHEEHLYGE</sequence>
<dbReference type="AlphaFoldDB" id="A0A096BRI1"/>
<dbReference type="Proteomes" id="UP000029556">
    <property type="component" value="Unassembled WGS sequence"/>
</dbReference>
<comment type="caution">
    <text evidence="1">The sequence shown here is derived from an EMBL/GenBank/DDBJ whole genome shotgun (WGS) entry which is preliminary data.</text>
</comment>
<name>A0A096BRI1_9BACT</name>
<dbReference type="OrthoDB" id="1114533at2"/>
<protein>
    <submittedName>
        <fullName evidence="1">Uncharacterized protein</fullName>
    </submittedName>
</protein>
<evidence type="ECO:0000313" key="1">
    <source>
        <dbReference type="EMBL" id="KGF35809.1"/>
    </source>
</evidence>
<gene>
    <name evidence="1" type="ORF">HMPREF2137_03720</name>
</gene>
<reference evidence="1 2" key="1">
    <citation type="submission" date="2014-07" db="EMBL/GenBank/DDBJ databases">
        <authorList>
            <person name="McCorrison J."/>
            <person name="Sanka R."/>
            <person name="Torralba M."/>
            <person name="Gillis M."/>
            <person name="Haft D.H."/>
            <person name="Methe B."/>
            <person name="Sutton G."/>
            <person name="Nelson K.E."/>
        </authorList>
    </citation>
    <scope>NUCLEOTIDE SEQUENCE [LARGE SCALE GENOMIC DNA]</scope>
    <source>
        <strain evidence="1 2">DNF00853</strain>
    </source>
</reference>
<dbReference type="EMBL" id="JRNN01000035">
    <property type="protein sequence ID" value="KGF35809.1"/>
    <property type="molecule type" value="Genomic_DNA"/>
</dbReference>
<accession>A0A096BRI1</accession>